<dbReference type="Gene3D" id="3.40.50.2000">
    <property type="entry name" value="Glycogen Phosphorylase B"/>
    <property type="match status" value="2"/>
</dbReference>
<evidence type="ECO:0000313" key="7">
    <source>
        <dbReference type="Proteomes" id="UP001164963"/>
    </source>
</evidence>
<evidence type="ECO:0000313" key="6">
    <source>
        <dbReference type="EMBL" id="UZK53044.1"/>
    </source>
</evidence>
<keyword evidence="3 6" id="KW-0808">Transferase</keyword>
<dbReference type="EMBL" id="CP098740">
    <property type="protein sequence ID" value="UZK53044.1"/>
    <property type="molecule type" value="Genomic_DNA"/>
</dbReference>
<sequence length="412" mass="44386">MTQPMERPARIALVSEHASPLAELGGPDAGGQNVYVAQLAARLARRGHDVTVYTRRDRPDKPTLVRTESGVKVVHVPAGPPTTVPKDDLLAWMPEFGAYLARLWRLNRPDVVHAHFWMSGLAALTGAREAGVPVVQTYHALGTVKRRHQGSEDTSPPERVDIETRIGREAHRIIATCADELNELTAMGIPRSRISIVPCGVDTEHFAPVPLADRTPGAPHRLLSVGRLVPRKGFDRAIKALARIPGTELLIAGGPEAPLLFADPEAERLRKVAAEYGVAERVRLLGCVPQGLMPPLMSSADLLLSLPRYEPFGIVPIEAMACGTPVVATAVGGQLDTVVDGVTGTLVPPEEEGHDLAATVRDLLADPGRRARYGAAGRTHALARFTWDEVTDGVSRVYAELVRTPQPSEVAR</sequence>
<evidence type="ECO:0000259" key="5">
    <source>
        <dbReference type="Pfam" id="PF13439"/>
    </source>
</evidence>
<proteinExistence type="predicted"/>
<reference evidence="6" key="1">
    <citation type="journal article" date="2022" name="Front. Microbiol.">
        <title>Mirubactin C rescues the lethal effect of cell wall biosynthesis mutations in Bacillus subtilis.</title>
        <authorList>
            <person name="Kepplinger B."/>
            <person name="Wen X."/>
            <person name="Tyler A.R."/>
            <person name="Kim B.Y."/>
            <person name="Brown J."/>
            <person name="Banks P."/>
            <person name="Dashti Y."/>
            <person name="Mackenzie E.S."/>
            <person name="Wills C."/>
            <person name="Kawai Y."/>
            <person name="Waldron K.J."/>
            <person name="Allenby N.E.E."/>
            <person name="Wu L.J."/>
            <person name="Hall M.J."/>
            <person name="Errington J."/>
        </authorList>
    </citation>
    <scope>NUCLEOTIDE SEQUENCE</scope>
    <source>
        <strain evidence="6">MDA8-470</strain>
    </source>
</reference>
<protein>
    <recommendedName>
        <fullName evidence="1">D-inositol 3-phosphate glycosyltransferase</fullName>
    </recommendedName>
</protein>
<dbReference type="PANTHER" id="PTHR12526:SF635">
    <property type="entry name" value="GLYCOSYL TRANSFERASE GROUP 1"/>
    <property type="match status" value="1"/>
</dbReference>
<feature type="domain" description="Glycosyl transferase family 1" evidence="4">
    <location>
        <begin position="219"/>
        <end position="379"/>
    </location>
</feature>
<dbReference type="GO" id="GO:0016757">
    <property type="term" value="F:glycosyltransferase activity"/>
    <property type="evidence" value="ECO:0007669"/>
    <property type="project" value="UniProtKB-KW"/>
</dbReference>
<evidence type="ECO:0000256" key="1">
    <source>
        <dbReference type="ARBA" id="ARBA00021292"/>
    </source>
</evidence>
<dbReference type="Pfam" id="PF00534">
    <property type="entry name" value="Glycos_transf_1"/>
    <property type="match status" value="1"/>
</dbReference>
<feature type="domain" description="Glycosyltransferase subfamily 4-like N-terminal" evidence="5">
    <location>
        <begin position="30"/>
        <end position="204"/>
    </location>
</feature>
<keyword evidence="7" id="KW-1185">Reference proteome</keyword>
<organism evidence="6 7">
    <name type="scientific">Streptomyces drozdowiczii</name>
    <dbReference type="NCBI Taxonomy" id="202862"/>
    <lineage>
        <taxon>Bacteria</taxon>
        <taxon>Bacillati</taxon>
        <taxon>Actinomycetota</taxon>
        <taxon>Actinomycetes</taxon>
        <taxon>Kitasatosporales</taxon>
        <taxon>Streptomycetaceae</taxon>
        <taxon>Streptomyces</taxon>
    </lineage>
</organism>
<gene>
    <name evidence="6" type="ORF">NEH16_01930</name>
</gene>
<dbReference type="InterPro" id="IPR001296">
    <property type="entry name" value="Glyco_trans_1"/>
</dbReference>
<dbReference type="Proteomes" id="UP001164963">
    <property type="component" value="Chromosome"/>
</dbReference>
<keyword evidence="2 6" id="KW-0328">Glycosyltransferase</keyword>
<dbReference type="SUPFAM" id="SSF53756">
    <property type="entry name" value="UDP-Glycosyltransferase/glycogen phosphorylase"/>
    <property type="match status" value="1"/>
</dbReference>
<dbReference type="PANTHER" id="PTHR12526">
    <property type="entry name" value="GLYCOSYLTRANSFERASE"/>
    <property type="match status" value="1"/>
</dbReference>
<evidence type="ECO:0000256" key="3">
    <source>
        <dbReference type="ARBA" id="ARBA00022679"/>
    </source>
</evidence>
<name>A0ABY6PME6_9ACTN</name>
<evidence type="ECO:0000259" key="4">
    <source>
        <dbReference type="Pfam" id="PF00534"/>
    </source>
</evidence>
<accession>A0ABY6PME6</accession>
<dbReference type="Pfam" id="PF13439">
    <property type="entry name" value="Glyco_transf_4"/>
    <property type="match status" value="1"/>
</dbReference>
<dbReference type="InterPro" id="IPR028098">
    <property type="entry name" value="Glyco_trans_4-like_N"/>
</dbReference>
<evidence type="ECO:0000256" key="2">
    <source>
        <dbReference type="ARBA" id="ARBA00022676"/>
    </source>
</evidence>
<dbReference type="RefSeq" id="WP_073967144.1">
    <property type="nucleotide sequence ID" value="NZ_CP098740.1"/>
</dbReference>